<dbReference type="EMBL" id="CP030840">
    <property type="protein sequence ID" value="AXC11104.1"/>
    <property type="molecule type" value="Genomic_DNA"/>
</dbReference>
<dbReference type="InterPro" id="IPR015943">
    <property type="entry name" value="WD40/YVTN_repeat-like_dom_sf"/>
</dbReference>
<dbReference type="KEGG" id="abas:ACPOL_1762"/>
<sequence>MQSMAVPGQSAGESRDTAAGTMEFPRHDGIGVEDQFGSSLNTRLRAGNIWRSASALLVFIMAGCGAQYRPVVNPVRPTGPSPAPTAYAVAITQPDGTEAGVATVLDFSGDTVLAQATIGNLPLDFTLDIAGATAYTIDRDGSLSDIPISTSLQTKNVLTSTLTANSVPINTTSGTGNLYVVDASSNQIDVLTGSPPGLKQALQLPVGLINMAGRSASSRFYAISQLVGTPGVASPCANPASVTTNGVASALETSTFSISATIPVGICPVYGLQSADGLRTFILNRGSGTVTVIDTQKNALDTQFNPSATFTLPAGPVYGELYDTTSQLVTANYDSNTISVIDVSTDTFDNDSPQFGTIHNVPVGNGPSSVTVLQDGSRAYVANSKDGTISIVNLSTYTVEKTIVLPVNQDGTTPHPRMVASSYNFPTGKIYVTSPDSENLVILRTDTDTVSTTLQLQGNLIDVRITRQNANASSQINNNSYSPGNGVPCTPGTVPTQLSTNPTACQLENPTP</sequence>
<gene>
    <name evidence="2" type="ORF">ACPOL_1762</name>
</gene>
<evidence type="ECO:0000256" key="1">
    <source>
        <dbReference type="SAM" id="MobiDB-lite"/>
    </source>
</evidence>
<dbReference type="InterPro" id="IPR051200">
    <property type="entry name" value="Host-pathogen_enzymatic-act"/>
</dbReference>
<keyword evidence="2" id="KW-0176">Collagen</keyword>
<proteinExistence type="predicted"/>
<dbReference type="InterPro" id="IPR011048">
    <property type="entry name" value="Haem_d1_sf"/>
</dbReference>
<dbReference type="SUPFAM" id="SSF51004">
    <property type="entry name" value="C-terminal (heme d1) domain of cytochrome cd1-nitrite reductase"/>
    <property type="match status" value="1"/>
</dbReference>
<dbReference type="AlphaFoldDB" id="A0A2Z5FX67"/>
<reference evidence="2 3" key="1">
    <citation type="journal article" date="2018" name="Front. Microbiol.">
        <title>Hydrolytic Capabilities as a Key to Environmental Success: Chitinolytic and Cellulolytic Acidobacteria From Acidic Sub-arctic Soils and Boreal Peatlands.</title>
        <authorList>
            <person name="Belova S.E."/>
            <person name="Ravin N.V."/>
            <person name="Pankratov T.A."/>
            <person name="Rakitin A.L."/>
            <person name="Ivanova A.A."/>
            <person name="Beletsky A.V."/>
            <person name="Mardanov A.V."/>
            <person name="Sinninghe Damste J.S."/>
            <person name="Dedysh S.N."/>
        </authorList>
    </citation>
    <scope>NUCLEOTIDE SEQUENCE [LARGE SCALE GENOMIC DNA]</scope>
    <source>
        <strain evidence="2 3">SBC82</strain>
    </source>
</reference>
<organism evidence="2 3">
    <name type="scientific">Acidisarcina polymorpha</name>
    <dbReference type="NCBI Taxonomy" id="2211140"/>
    <lineage>
        <taxon>Bacteria</taxon>
        <taxon>Pseudomonadati</taxon>
        <taxon>Acidobacteriota</taxon>
        <taxon>Terriglobia</taxon>
        <taxon>Terriglobales</taxon>
        <taxon>Acidobacteriaceae</taxon>
        <taxon>Acidisarcina</taxon>
    </lineage>
</organism>
<protein>
    <submittedName>
        <fullName evidence="2">Collagen triple helix repeat domain protein</fullName>
    </submittedName>
</protein>
<name>A0A2Z5FX67_9BACT</name>
<keyword evidence="3" id="KW-1185">Reference proteome</keyword>
<dbReference type="Gene3D" id="2.130.10.10">
    <property type="entry name" value="YVTN repeat-like/Quinoprotein amine dehydrogenase"/>
    <property type="match status" value="1"/>
</dbReference>
<evidence type="ECO:0000313" key="3">
    <source>
        <dbReference type="Proteomes" id="UP000253606"/>
    </source>
</evidence>
<feature type="region of interest" description="Disordered" evidence="1">
    <location>
        <begin position="493"/>
        <end position="512"/>
    </location>
</feature>
<dbReference type="Proteomes" id="UP000253606">
    <property type="component" value="Chromosome"/>
</dbReference>
<accession>A0A2Z5FX67</accession>
<feature type="region of interest" description="Disordered" evidence="1">
    <location>
        <begin position="1"/>
        <end position="22"/>
    </location>
</feature>
<evidence type="ECO:0000313" key="2">
    <source>
        <dbReference type="EMBL" id="AXC11104.1"/>
    </source>
</evidence>
<dbReference type="PANTHER" id="PTHR47197:SF3">
    <property type="entry name" value="DIHYDRO-HEME D1 DEHYDROGENASE"/>
    <property type="match status" value="1"/>
</dbReference>
<dbReference type="PANTHER" id="PTHR47197">
    <property type="entry name" value="PROTEIN NIRF"/>
    <property type="match status" value="1"/>
</dbReference>